<evidence type="ECO:0000256" key="1">
    <source>
        <dbReference type="SAM" id="SignalP"/>
    </source>
</evidence>
<feature type="chain" id="PRO_5035211458" description="Neuropeptide-like 4" evidence="1">
    <location>
        <begin position="18"/>
        <end position="75"/>
    </location>
</feature>
<feature type="signal peptide" evidence="1">
    <location>
        <begin position="1"/>
        <end position="17"/>
    </location>
</feature>
<dbReference type="AlphaFoldDB" id="A0A8J2Q4L8"/>
<evidence type="ECO:0000313" key="2">
    <source>
        <dbReference type="EMBL" id="CAG7833446.1"/>
    </source>
</evidence>
<name>A0A8J2Q4L8_9HEXA</name>
<keyword evidence="1" id="KW-0732">Signal</keyword>
<keyword evidence="3" id="KW-1185">Reference proteome</keyword>
<gene>
    <name evidence="2" type="ORF">AFUS01_LOCUS43068</name>
</gene>
<dbReference type="Proteomes" id="UP000708208">
    <property type="component" value="Unassembled WGS sequence"/>
</dbReference>
<proteinExistence type="predicted"/>
<evidence type="ECO:0008006" key="4">
    <source>
        <dbReference type="Google" id="ProtNLM"/>
    </source>
</evidence>
<reference evidence="2" key="1">
    <citation type="submission" date="2021-06" db="EMBL/GenBank/DDBJ databases">
        <authorList>
            <person name="Hodson N. C."/>
            <person name="Mongue J. A."/>
            <person name="Jaron S. K."/>
        </authorList>
    </citation>
    <scope>NUCLEOTIDE SEQUENCE</scope>
</reference>
<accession>A0A8J2Q4L8</accession>
<evidence type="ECO:0000313" key="3">
    <source>
        <dbReference type="Proteomes" id="UP000708208"/>
    </source>
</evidence>
<sequence length="75" mass="7790">MFKYLIVLALALVAVMAAPPAPGAPAAAAPKDLATANQLLYGYGYPSVYSGYPYAYTSGYGYPSYYGGLGGVYYG</sequence>
<comment type="caution">
    <text evidence="2">The sequence shown here is derived from an EMBL/GenBank/DDBJ whole genome shotgun (WGS) entry which is preliminary data.</text>
</comment>
<protein>
    <recommendedName>
        <fullName evidence="4">Neuropeptide-like 4</fullName>
    </recommendedName>
</protein>
<dbReference type="EMBL" id="CAJVCH010569883">
    <property type="protein sequence ID" value="CAG7833446.1"/>
    <property type="molecule type" value="Genomic_DNA"/>
</dbReference>
<organism evidence="2 3">
    <name type="scientific">Allacma fusca</name>
    <dbReference type="NCBI Taxonomy" id="39272"/>
    <lineage>
        <taxon>Eukaryota</taxon>
        <taxon>Metazoa</taxon>
        <taxon>Ecdysozoa</taxon>
        <taxon>Arthropoda</taxon>
        <taxon>Hexapoda</taxon>
        <taxon>Collembola</taxon>
        <taxon>Symphypleona</taxon>
        <taxon>Sminthuridae</taxon>
        <taxon>Allacma</taxon>
    </lineage>
</organism>